<dbReference type="RefSeq" id="WP_377831539.1">
    <property type="nucleotide sequence ID" value="NZ_JBHRSK010000003.1"/>
</dbReference>
<accession>A0ABV7AC68</accession>
<protein>
    <recommendedName>
        <fullName evidence="3">HPt domain-containing protein</fullName>
    </recommendedName>
</protein>
<comment type="caution">
    <text evidence="1">The sequence shown here is derived from an EMBL/GenBank/DDBJ whole genome shotgun (WGS) entry which is preliminary data.</text>
</comment>
<organism evidence="1 2">
    <name type="scientific">Acidimangrovimonas pyrenivorans</name>
    <dbReference type="NCBI Taxonomy" id="2030798"/>
    <lineage>
        <taxon>Bacteria</taxon>
        <taxon>Pseudomonadati</taxon>
        <taxon>Pseudomonadota</taxon>
        <taxon>Alphaproteobacteria</taxon>
        <taxon>Rhodobacterales</taxon>
        <taxon>Paracoccaceae</taxon>
        <taxon>Acidimangrovimonas</taxon>
    </lineage>
</organism>
<dbReference type="SUPFAM" id="SSF47226">
    <property type="entry name" value="Histidine-containing phosphotransfer domain, HPT domain"/>
    <property type="match status" value="1"/>
</dbReference>
<dbReference type="EMBL" id="JBHRSK010000003">
    <property type="protein sequence ID" value="MFC2966908.1"/>
    <property type="molecule type" value="Genomic_DNA"/>
</dbReference>
<reference evidence="2" key="1">
    <citation type="journal article" date="2019" name="Int. J. Syst. Evol. Microbiol.">
        <title>The Global Catalogue of Microorganisms (GCM) 10K type strain sequencing project: providing services to taxonomists for standard genome sequencing and annotation.</title>
        <authorList>
            <consortium name="The Broad Institute Genomics Platform"/>
            <consortium name="The Broad Institute Genome Sequencing Center for Infectious Disease"/>
            <person name="Wu L."/>
            <person name="Ma J."/>
        </authorList>
    </citation>
    <scope>NUCLEOTIDE SEQUENCE [LARGE SCALE GENOMIC DNA]</scope>
    <source>
        <strain evidence="2">KCTC 62192</strain>
    </source>
</reference>
<sequence>MSCQPAQLRPCAGPWLDPERLLALREELGPEALEQLLQVTLRDLARLMEGLRAHYAGTAPRAFAADLAALQRLAGHVGMAGLAQAAAAVLLCLDRRDATALAATWARLRRIGERVLAAESDLRSLSV</sequence>
<dbReference type="Gene3D" id="1.20.120.160">
    <property type="entry name" value="HPT domain"/>
    <property type="match status" value="1"/>
</dbReference>
<keyword evidence="2" id="KW-1185">Reference proteome</keyword>
<dbReference type="Proteomes" id="UP001595443">
    <property type="component" value="Unassembled WGS sequence"/>
</dbReference>
<dbReference type="InterPro" id="IPR036641">
    <property type="entry name" value="HPT_dom_sf"/>
</dbReference>
<evidence type="ECO:0008006" key="3">
    <source>
        <dbReference type="Google" id="ProtNLM"/>
    </source>
</evidence>
<evidence type="ECO:0000313" key="2">
    <source>
        <dbReference type="Proteomes" id="UP001595443"/>
    </source>
</evidence>
<name>A0ABV7AC68_9RHOB</name>
<proteinExistence type="predicted"/>
<gene>
    <name evidence="1" type="ORF">ACFOES_02275</name>
</gene>
<evidence type="ECO:0000313" key="1">
    <source>
        <dbReference type="EMBL" id="MFC2966908.1"/>
    </source>
</evidence>